<sequence>MQEKYKSLLMPLLASMTLGLAPFVPEPHVLGKIRWVLGGAKGMQIMDWGDLLMHGAPWIWLIFTAVHVFIIKKK</sequence>
<dbReference type="RefSeq" id="WP_255036153.1">
    <property type="nucleotide sequence ID" value="NZ_RJUF01000009.1"/>
</dbReference>
<keyword evidence="1" id="KW-0812">Transmembrane</keyword>
<comment type="caution">
    <text evidence="2">The sequence shown here is derived from an EMBL/GenBank/DDBJ whole genome shotgun (WGS) entry which is preliminary data.</text>
</comment>
<name>A0AAE3H1N4_9BACT</name>
<organism evidence="2 3">
    <name type="scientific">Lacihabitans soyangensis</name>
    <dbReference type="NCBI Taxonomy" id="869394"/>
    <lineage>
        <taxon>Bacteria</taxon>
        <taxon>Pseudomonadati</taxon>
        <taxon>Bacteroidota</taxon>
        <taxon>Cytophagia</taxon>
        <taxon>Cytophagales</taxon>
        <taxon>Leadbetterellaceae</taxon>
        <taxon>Lacihabitans</taxon>
    </lineage>
</organism>
<evidence type="ECO:0008006" key="4">
    <source>
        <dbReference type="Google" id="ProtNLM"/>
    </source>
</evidence>
<keyword evidence="3" id="KW-1185">Reference proteome</keyword>
<evidence type="ECO:0000313" key="2">
    <source>
        <dbReference type="EMBL" id="MCP9762389.1"/>
    </source>
</evidence>
<protein>
    <recommendedName>
        <fullName evidence="4">RND transporter</fullName>
    </recommendedName>
</protein>
<gene>
    <name evidence="2" type="ORF">EGI31_05445</name>
</gene>
<keyword evidence="1" id="KW-0472">Membrane</keyword>
<keyword evidence="1" id="KW-1133">Transmembrane helix</keyword>
<proteinExistence type="predicted"/>
<evidence type="ECO:0000313" key="3">
    <source>
        <dbReference type="Proteomes" id="UP001204144"/>
    </source>
</evidence>
<dbReference type="Proteomes" id="UP001204144">
    <property type="component" value="Unassembled WGS sequence"/>
</dbReference>
<reference evidence="2 3" key="1">
    <citation type="submission" date="2018-11" db="EMBL/GenBank/DDBJ databases">
        <title>Novel bacteria species description.</title>
        <authorList>
            <person name="Han J.-H."/>
        </authorList>
    </citation>
    <scope>NUCLEOTIDE SEQUENCE [LARGE SCALE GENOMIC DNA]</scope>
    <source>
        <strain evidence="2 3">KCTC23259</strain>
    </source>
</reference>
<evidence type="ECO:0000256" key="1">
    <source>
        <dbReference type="SAM" id="Phobius"/>
    </source>
</evidence>
<feature type="transmembrane region" description="Helical" evidence="1">
    <location>
        <begin position="55"/>
        <end position="71"/>
    </location>
</feature>
<dbReference type="AlphaFoldDB" id="A0AAE3H1N4"/>
<accession>A0AAE3H1N4</accession>
<dbReference type="EMBL" id="RJUF01000009">
    <property type="protein sequence ID" value="MCP9762389.1"/>
    <property type="molecule type" value="Genomic_DNA"/>
</dbReference>